<dbReference type="Pfam" id="PF01844">
    <property type="entry name" value="HNH"/>
    <property type="match status" value="1"/>
</dbReference>
<proteinExistence type="predicted"/>
<dbReference type="AlphaFoldDB" id="A0A3N4Z982"/>
<dbReference type="InterPro" id="IPR052892">
    <property type="entry name" value="NA-targeting_endonuclease"/>
</dbReference>
<evidence type="ECO:0000313" key="4">
    <source>
        <dbReference type="Proteomes" id="UP000280501"/>
    </source>
</evidence>
<dbReference type="Gene3D" id="1.10.30.50">
    <property type="match status" value="1"/>
</dbReference>
<accession>A0A3N4Z982</accession>
<protein>
    <submittedName>
        <fullName evidence="3">HNH endonuclease</fullName>
    </submittedName>
</protein>
<dbReference type="GO" id="GO:0004519">
    <property type="term" value="F:endonuclease activity"/>
    <property type="evidence" value="ECO:0007669"/>
    <property type="project" value="UniProtKB-KW"/>
</dbReference>
<dbReference type="OrthoDB" id="5244068at2"/>
<keyword evidence="3" id="KW-0255">Endonuclease</keyword>
<keyword evidence="3" id="KW-0378">Hydrolase</keyword>
<evidence type="ECO:0000259" key="2">
    <source>
        <dbReference type="SMART" id="SM00507"/>
    </source>
</evidence>
<dbReference type="EMBL" id="RKQZ01000001">
    <property type="protein sequence ID" value="RPF22428.1"/>
    <property type="molecule type" value="Genomic_DNA"/>
</dbReference>
<dbReference type="CDD" id="cd00085">
    <property type="entry name" value="HNHc"/>
    <property type="match status" value="1"/>
</dbReference>
<gene>
    <name evidence="3" type="ORF">EDD34_3088</name>
</gene>
<feature type="domain" description="HNH nuclease" evidence="2">
    <location>
        <begin position="268"/>
        <end position="324"/>
    </location>
</feature>
<dbReference type="RefSeq" id="WP_123815343.1">
    <property type="nucleotide sequence ID" value="NZ_RKQZ01000001.1"/>
</dbReference>
<comment type="caution">
    <text evidence="3">The sequence shown here is derived from an EMBL/GenBank/DDBJ whole genome shotgun (WGS) entry which is preliminary data.</text>
</comment>
<organism evidence="3 4">
    <name type="scientific">Myceligenerans xiligouense</name>
    <dbReference type="NCBI Taxonomy" id="253184"/>
    <lineage>
        <taxon>Bacteria</taxon>
        <taxon>Bacillati</taxon>
        <taxon>Actinomycetota</taxon>
        <taxon>Actinomycetes</taxon>
        <taxon>Micrococcales</taxon>
        <taxon>Promicromonosporaceae</taxon>
        <taxon>Myceligenerans</taxon>
    </lineage>
</organism>
<feature type="coiled-coil region" evidence="1">
    <location>
        <begin position="157"/>
        <end position="184"/>
    </location>
</feature>
<dbReference type="GO" id="GO:0003676">
    <property type="term" value="F:nucleic acid binding"/>
    <property type="evidence" value="ECO:0007669"/>
    <property type="project" value="InterPro"/>
</dbReference>
<dbReference type="Proteomes" id="UP000280501">
    <property type="component" value="Unassembled WGS sequence"/>
</dbReference>
<evidence type="ECO:0000313" key="3">
    <source>
        <dbReference type="EMBL" id="RPF22428.1"/>
    </source>
</evidence>
<evidence type="ECO:0000256" key="1">
    <source>
        <dbReference type="SAM" id="Coils"/>
    </source>
</evidence>
<dbReference type="InterPro" id="IPR002711">
    <property type="entry name" value="HNH"/>
</dbReference>
<dbReference type="SMART" id="SM00507">
    <property type="entry name" value="HNHc"/>
    <property type="match status" value="1"/>
</dbReference>
<sequence length="332" mass="37029">MPTPILLLLLLAAVIVVPVTTESFWLTVLALVAILIANPIVRVIRMNLYFASEHFQTLKTEIASVVAEHNDVVDHVEEIRARGSFELGSSSSGQYAHLASFENTSAWNNRRDRNVAERAPHVHNASLQVVRNASTDPLKYVMKYFSIKADKNTLADVQRVADDIARLEEAVANVKQREADITAKIDPPAFILKHFRREYWDRVGVHLSPIEVPYPQYKFQYTSAGGNSSQTTRIELNTPTLEALSATLVEKIRWAKSAAGQRALMTTKLRSQIKERDNHTCLSCAVSLADEPHLLLEVDHIMPVSKGGLSVPENLQTLCWKCNRTKGAKVVA</sequence>
<reference evidence="3 4" key="1">
    <citation type="submission" date="2018-11" db="EMBL/GenBank/DDBJ databases">
        <title>Sequencing the genomes of 1000 actinobacteria strains.</title>
        <authorList>
            <person name="Klenk H.-P."/>
        </authorList>
    </citation>
    <scope>NUCLEOTIDE SEQUENCE [LARGE SCALE GENOMIC DNA]</scope>
    <source>
        <strain evidence="3 4">DSM 15700</strain>
    </source>
</reference>
<dbReference type="GO" id="GO:0008270">
    <property type="term" value="F:zinc ion binding"/>
    <property type="evidence" value="ECO:0007669"/>
    <property type="project" value="InterPro"/>
</dbReference>
<dbReference type="PANTHER" id="PTHR33877">
    <property type="entry name" value="SLL1193 PROTEIN"/>
    <property type="match status" value="1"/>
</dbReference>
<keyword evidence="3" id="KW-0540">Nuclease</keyword>
<keyword evidence="1" id="KW-0175">Coiled coil</keyword>
<dbReference type="InterPro" id="IPR003615">
    <property type="entry name" value="HNH_nuc"/>
</dbReference>
<dbReference type="PANTHER" id="PTHR33877:SF1">
    <property type="entry name" value="TYPE IV METHYL-DIRECTED RESTRICTION ENZYME ECOKMCRA"/>
    <property type="match status" value="1"/>
</dbReference>
<name>A0A3N4Z982_9MICO</name>
<keyword evidence="4" id="KW-1185">Reference proteome</keyword>